<evidence type="ECO:0000256" key="10">
    <source>
        <dbReference type="RuleBase" id="RU004181"/>
    </source>
</evidence>
<comment type="catalytic activity">
    <reaction evidence="9">
        <text>Release of signal peptides from bacterial membrane prolipoproteins. Hydrolyzes -Xaa-Yaa-Zaa-|-(S,diacylglyceryl)Cys-, in which Xaa is hydrophobic (preferably Leu), and Yaa (Ala or Ser) and Zaa (Gly or Ala) have small, neutral side chains.</text>
        <dbReference type="EC" id="3.4.23.36"/>
    </reaction>
</comment>
<keyword evidence="5 9" id="KW-0064">Aspartyl protease</keyword>
<dbReference type="UniPathway" id="UPA00665"/>
<evidence type="ECO:0000256" key="2">
    <source>
        <dbReference type="ARBA" id="ARBA00022475"/>
    </source>
</evidence>
<dbReference type="PANTHER" id="PTHR33695:SF1">
    <property type="entry name" value="LIPOPROTEIN SIGNAL PEPTIDASE"/>
    <property type="match status" value="1"/>
</dbReference>
<sequence>MSRKRIVLLLIVLLLVVDQVVKIWVKTNMALDQSFTVFPNWFFIRFIENPGAAFGFQLGGSYGKLILSVFRLAAIAALGYYLAVLLRKKAPTGVLVGFTLIFAGAVGNVIDSAFYGLLFSESTFTGVATFLPEGGGYAGFLHGKVVDMLYFPLFSGVYPSWLPWVGGEPFLFFSPIFNLADSYISVGIIYMLLFQRKFFK</sequence>
<feature type="active site" evidence="9">
    <location>
        <position position="147"/>
    </location>
</feature>
<accession>G5H7Q1</accession>
<evidence type="ECO:0000256" key="9">
    <source>
        <dbReference type="HAMAP-Rule" id="MF_00161"/>
    </source>
</evidence>
<evidence type="ECO:0000256" key="8">
    <source>
        <dbReference type="ARBA" id="ARBA00023136"/>
    </source>
</evidence>
<feature type="active site" evidence="9">
    <location>
        <position position="181"/>
    </location>
</feature>
<evidence type="ECO:0000256" key="3">
    <source>
        <dbReference type="ARBA" id="ARBA00022670"/>
    </source>
</evidence>
<proteinExistence type="inferred from homology"/>
<dbReference type="AlphaFoldDB" id="G5H7Q1"/>
<comment type="caution">
    <text evidence="11">The sequence shown here is derived from an EMBL/GenBank/DDBJ whole genome shotgun (WGS) entry which is preliminary data.</text>
</comment>
<comment type="subcellular location">
    <subcellularLocation>
        <location evidence="9">Cell membrane</location>
        <topology evidence="9">Multi-pass membrane protein</topology>
    </subcellularLocation>
</comment>
<dbReference type="GO" id="GO:0006508">
    <property type="term" value="P:proteolysis"/>
    <property type="evidence" value="ECO:0007669"/>
    <property type="project" value="UniProtKB-KW"/>
</dbReference>
<dbReference type="Proteomes" id="UP000006008">
    <property type="component" value="Unassembled WGS sequence"/>
</dbReference>
<feature type="transmembrane region" description="Helical" evidence="9">
    <location>
        <begin position="93"/>
        <end position="118"/>
    </location>
</feature>
<dbReference type="GO" id="GO:0005886">
    <property type="term" value="C:plasma membrane"/>
    <property type="evidence" value="ECO:0007669"/>
    <property type="project" value="UniProtKB-SubCell"/>
</dbReference>
<dbReference type="NCBIfam" id="NF011369">
    <property type="entry name" value="PRK14788.1"/>
    <property type="match status" value="1"/>
</dbReference>
<keyword evidence="3 9" id="KW-0645">Protease</keyword>
<dbReference type="Pfam" id="PF01252">
    <property type="entry name" value="Peptidase_A8"/>
    <property type="match status" value="1"/>
</dbReference>
<dbReference type="RefSeq" id="WP_009133510.1">
    <property type="nucleotide sequence ID" value="NZ_CP102250.1"/>
</dbReference>
<reference evidence="11 12" key="1">
    <citation type="submission" date="2011-08" db="EMBL/GenBank/DDBJ databases">
        <title>The Genome Sequence of Alistipes indistinctus YIT 12060.</title>
        <authorList>
            <consortium name="The Broad Institute Genome Sequencing Platform"/>
            <person name="Earl A."/>
            <person name="Ward D."/>
            <person name="Feldgarden M."/>
            <person name="Gevers D."/>
            <person name="Morotomi M."/>
            <person name="Young S.K."/>
            <person name="Zeng Q."/>
            <person name="Gargeya S."/>
            <person name="Fitzgerald M."/>
            <person name="Haas B."/>
            <person name="Abouelleil A."/>
            <person name="Alvarado L."/>
            <person name="Arachchi H.M."/>
            <person name="Berlin A."/>
            <person name="Brown A."/>
            <person name="Chapman S.B."/>
            <person name="Chen Z."/>
            <person name="Dunbar C."/>
            <person name="Freedman E."/>
            <person name="Gearin G."/>
            <person name="Gellesch M."/>
            <person name="Goldberg J."/>
            <person name="Griggs A."/>
            <person name="Gujja S."/>
            <person name="Heiman D."/>
            <person name="Howarth C."/>
            <person name="Larson L."/>
            <person name="Lui A."/>
            <person name="MacDonald P.J.P."/>
            <person name="Montmayeur A."/>
            <person name="Murphy C."/>
            <person name="Neiman D."/>
            <person name="Pearson M."/>
            <person name="Priest M."/>
            <person name="Roberts A."/>
            <person name="Saif S."/>
            <person name="Shea T."/>
            <person name="Shenoy N."/>
            <person name="Sisk P."/>
            <person name="Stolte C."/>
            <person name="Sykes S."/>
            <person name="Wortman J."/>
            <person name="Nusbaum C."/>
            <person name="Birren B."/>
        </authorList>
    </citation>
    <scope>NUCLEOTIDE SEQUENCE [LARGE SCALE GENOMIC DNA]</scope>
    <source>
        <strain evidence="11 12">YIT 12060</strain>
    </source>
</reference>
<name>G5H7Q1_9BACT</name>
<comment type="function">
    <text evidence="9">This protein specifically catalyzes the removal of signal peptides from prolipoproteins.</text>
</comment>
<protein>
    <recommendedName>
        <fullName evidence="9">Lipoprotein signal peptidase</fullName>
        <ecNumber evidence="9">3.4.23.36</ecNumber>
    </recommendedName>
    <alternativeName>
        <fullName evidence="9">Prolipoprotein signal peptidase</fullName>
    </alternativeName>
    <alternativeName>
        <fullName evidence="9">Signal peptidase II</fullName>
        <shortName evidence="9">SPase II</shortName>
    </alternativeName>
</protein>
<comment type="caution">
    <text evidence="9">Lacks conserved residue(s) required for the propagation of feature annotation.</text>
</comment>
<keyword evidence="12" id="KW-1185">Reference proteome</keyword>
<comment type="similarity">
    <text evidence="1 9 10">Belongs to the peptidase A8 family.</text>
</comment>
<evidence type="ECO:0000256" key="5">
    <source>
        <dbReference type="ARBA" id="ARBA00022750"/>
    </source>
</evidence>
<keyword evidence="7 9" id="KW-1133">Transmembrane helix</keyword>
<gene>
    <name evidence="9" type="primary">lspA</name>
    <name evidence="11" type="ORF">HMPREF9450_00704</name>
</gene>
<dbReference type="GeneID" id="92816286"/>
<dbReference type="OrthoDB" id="9810259at2"/>
<evidence type="ECO:0000256" key="1">
    <source>
        <dbReference type="ARBA" id="ARBA00006139"/>
    </source>
</evidence>
<comment type="pathway">
    <text evidence="9">Protein modification; lipoprotein biosynthesis (signal peptide cleavage).</text>
</comment>
<feature type="transmembrane region" description="Helical" evidence="9">
    <location>
        <begin position="65"/>
        <end position="86"/>
    </location>
</feature>
<evidence type="ECO:0000256" key="4">
    <source>
        <dbReference type="ARBA" id="ARBA00022692"/>
    </source>
</evidence>
<keyword evidence="8 9" id="KW-0472">Membrane</keyword>
<dbReference type="EC" id="3.4.23.36" evidence="9"/>
<dbReference type="HAMAP" id="MF_00161">
    <property type="entry name" value="LspA"/>
    <property type="match status" value="1"/>
</dbReference>
<dbReference type="HOGENOM" id="CLU_083252_0_1_10"/>
<feature type="transmembrane region" description="Helical" evidence="9">
    <location>
        <begin position="170"/>
        <end position="194"/>
    </location>
</feature>
<dbReference type="EMBL" id="ADLD01000009">
    <property type="protein sequence ID" value="EHB92500.1"/>
    <property type="molecule type" value="Genomic_DNA"/>
</dbReference>
<dbReference type="eggNOG" id="COG0597">
    <property type="taxonomic scope" value="Bacteria"/>
</dbReference>
<evidence type="ECO:0000256" key="7">
    <source>
        <dbReference type="ARBA" id="ARBA00022989"/>
    </source>
</evidence>
<dbReference type="PATRIC" id="fig|742725.3.peg.759"/>
<organism evidence="11 12">
    <name type="scientific">Alistipes indistinctus YIT 12060</name>
    <dbReference type="NCBI Taxonomy" id="742725"/>
    <lineage>
        <taxon>Bacteria</taxon>
        <taxon>Pseudomonadati</taxon>
        <taxon>Bacteroidota</taxon>
        <taxon>Bacteroidia</taxon>
        <taxon>Bacteroidales</taxon>
        <taxon>Rikenellaceae</taxon>
        <taxon>Alistipes</taxon>
    </lineage>
</organism>
<dbReference type="PANTHER" id="PTHR33695">
    <property type="entry name" value="LIPOPROTEIN SIGNAL PEPTIDASE"/>
    <property type="match status" value="1"/>
</dbReference>
<evidence type="ECO:0000313" key="11">
    <source>
        <dbReference type="EMBL" id="EHB92500.1"/>
    </source>
</evidence>
<evidence type="ECO:0000256" key="6">
    <source>
        <dbReference type="ARBA" id="ARBA00022801"/>
    </source>
</evidence>
<keyword evidence="4 9" id="KW-0812">Transmembrane</keyword>
<keyword evidence="6 9" id="KW-0378">Hydrolase</keyword>
<dbReference type="PRINTS" id="PR00781">
    <property type="entry name" value="LIPOSIGPTASE"/>
</dbReference>
<dbReference type="STRING" id="742725.HMPREF9450_00704"/>
<evidence type="ECO:0000313" key="12">
    <source>
        <dbReference type="Proteomes" id="UP000006008"/>
    </source>
</evidence>
<dbReference type="InterPro" id="IPR001872">
    <property type="entry name" value="Peptidase_A8"/>
</dbReference>
<keyword evidence="2 9" id="KW-1003">Cell membrane</keyword>
<dbReference type="GO" id="GO:0004190">
    <property type="term" value="F:aspartic-type endopeptidase activity"/>
    <property type="evidence" value="ECO:0007669"/>
    <property type="project" value="UniProtKB-UniRule"/>
</dbReference>